<comment type="subcellular location">
    <subcellularLocation>
        <location evidence="1">Peroxisome</location>
    </subcellularLocation>
</comment>
<dbReference type="AlphaFoldDB" id="W9X2E6"/>
<dbReference type="GO" id="GO:0006635">
    <property type="term" value="P:fatty acid beta-oxidation"/>
    <property type="evidence" value="ECO:0007669"/>
    <property type="project" value="TreeGrafter"/>
</dbReference>
<accession>W9X2E6</accession>
<evidence type="ECO:0000313" key="8">
    <source>
        <dbReference type="EMBL" id="EXJ74652.1"/>
    </source>
</evidence>
<dbReference type="Proteomes" id="UP000019471">
    <property type="component" value="Unassembled WGS sequence"/>
</dbReference>
<dbReference type="Gene3D" id="3.90.226.10">
    <property type="entry name" value="2-enoyl-CoA Hydratase, Chain A, domain 1"/>
    <property type="match status" value="1"/>
</dbReference>
<dbReference type="RefSeq" id="XP_007740154.1">
    <property type="nucleotide sequence ID" value="XM_007741964.1"/>
</dbReference>
<reference evidence="8 9" key="1">
    <citation type="submission" date="2013-03" db="EMBL/GenBank/DDBJ databases">
        <title>The Genome Sequence of Cladophialophora psammophila CBS 110553.</title>
        <authorList>
            <consortium name="The Broad Institute Genomics Platform"/>
            <person name="Cuomo C."/>
            <person name="de Hoog S."/>
            <person name="Gorbushina A."/>
            <person name="Walker B."/>
            <person name="Young S.K."/>
            <person name="Zeng Q."/>
            <person name="Gargeya S."/>
            <person name="Fitzgerald M."/>
            <person name="Haas B."/>
            <person name="Abouelleil A."/>
            <person name="Allen A.W."/>
            <person name="Alvarado L."/>
            <person name="Arachchi H.M."/>
            <person name="Berlin A.M."/>
            <person name="Chapman S.B."/>
            <person name="Gainer-Dewar J."/>
            <person name="Goldberg J."/>
            <person name="Griggs A."/>
            <person name="Gujja S."/>
            <person name="Hansen M."/>
            <person name="Howarth C."/>
            <person name="Imamovic A."/>
            <person name="Ireland A."/>
            <person name="Larimer J."/>
            <person name="McCowan C."/>
            <person name="Murphy C."/>
            <person name="Pearson M."/>
            <person name="Poon T.W."/>
            <person name="Priest M."/>
            <person name="Roberts A."/>
            <person name="Saif S."/>
            <person name="Shea T."/>
            <person name="Sisk P."/>
            <person name="Sykes S."/>
            <person name="Wortman J."/>
            <person name="Nusbaum C."/>
            <person name="Birren B."/>
        </authorList>
    </citation>
    <scope>NUCLEOTIDE SEQUENCE [LARGE SCALE GENOMIC DNA]</scope>
    <source>
        <strain evidence="8 9">CBS 110553</strain>
    </source>
</reference>
<name>W9X2E6_9EURO</name>
<evidence type="ECO:0000256" key="3">
    <source>
        <dbReference type="ARBA" id="ARBA00005254"/>
    </source>
</evidence>
<dbReference type="eggNOG" id="KOG1680">
    <property type="taxonomic scope" value="Eukaryota"/>
</dbReference>
<keyword evidence="4" id="KW-0576">Peroxisome</keyword>
<dbReference type="GO" id="GO:0016829">
    <property type="term" value="F:lyase activity"/>
    <property type="evidence" value="ECO:0007669"/>
    <property type="project" value="UniProtKB-KW"/>
</dbReference>
<organism evidence="8 9">
    <name type="scientific">Cladophialophora psammophila CBS 110553</name>
    <dbReference type="NCBI Taxonomy" id="1182543"/>
    <lineage>
        <taxon>Eukaryota</taxon>
        <taxon>Fungi</taxon>
        <taxon>Dikarya</taxon>
        <taxon>Ascomycota</taxon>
        <taxon>Pezizomycotina</taxon>
        <taxon>Eurotiomycetes</taxon>
        <taxon>Chaetothyriomycetidae</taxon>
        <taxon>Chaetothyriales</taxon>
        <taxon>Herpotrichiellaceae</taxon>
        <taxon>Cladophialophora</taxon>
    </lineage>
</organism>
<keyword evidence="5" id="KW-0413">Isomerase</keyword>
<dbReference type="SUPFAM" id="SSF52096">
    <property type="entry name" value="ClpP/crotonase"/>
    <property type="match status" value="1"/>
</dbReference>
<dbReference type="CDD" id="cd06558">
    <property type="entry name" value="crotonase-like"/>
    <property type="match status" value="1"/>
</dbReference>
<dbReference type="Pfam" id="PF00378">
    <property type="entry name" value="ECH_1"/>
    <property type="match status" value="1"/>
</dbReference>
<evidence type="ECO:0000256" key="4">
    <source>
        <dbReference type="ARBA" id="ARBA00023140"/>
    </source>
</evidence>
<dbReference type="EMBL" id="AMGX01000002">
    <property type="protein sequence ID" value="EXJ74652.1"/>
    <property type="molecule type" value="Genomic_DNA"/>
</dbReference>
<comment type="similarity">
    <text evidence="3 7">Belongs to the enoyl-CoA hydratase/isomerase family.</text>
</comment>
<dbReference type="STRING" id="1182543.W9X2E6"/>
<comment type="caution">
    <text evidence="8">The sequence shown here is derived from an EMBL/GenBank/DDBJ whole genome shotgun (WGS) entry which is preliminary data.</text>
</comment>
<dbReference type="FunFam" id="3.90.226.10:FF:000074">
    <property type="entry name" value="Enoyl-CoA hydratase (AFU_orthologue AFUA_2G10650)"/>
    <property type="match status" value="1"/>
</dbReference>
<keyword evidence="9" id="KW-1185">Reference proteome</keyword>
<evidence type="ECO:0000256" key="2">
    <source>
        <dbReference type="ARBA" id="ARBA00004924"/>
    </source>
</evidence>
<dbReference type="PANTHER" id="PTHR11941:SF68">
    <property type="entry name" value="CARNITINYL-COA DEHYDRATASE"/>
    <property type="match status" value="1"/>
</dbReference>
<evidence type="ECO:0000313" key="9">
    <source>
        <dbReference type="Proteomes" id="UP000019471"/>
    </source>
</evidence>
<sequence length="281" mass="30308">MSSIQRPLPPSLSPPEVQCCLLSYPAPWILLVTINRERQMNSIPWAGHWEMDALWSWFDEEPNLRVAVITGAGNKSFSAGQDLIELGSLKGAPAWQTRHPPSGFAGLSRRGGKKPVIAAVNGYAFGGGFETTLNCDAVVASPTAQFALTEVSRGIFAGAGGLARLIRTCGLQVASEIALSGRRVSAQEALRIGLVNKISVSVETVVDEAIELARTITRNSPDAIIVSRKALRQSWESGSVERSVQLIADDYTSKLLGGENAREGLQAFAEKREPEWKPSKL</sequence>
<evidence type="ECO:0000256" key="1">
    <source>
        <dbReference type="ARBA" id="ARBA00004275"/>
    </source>
</evidence>
<dbReference type="InterPro" id="IPR001753">
    <property type="entry name" value="Enoyl-CoA_hydra/iso"/>
</dbReference>
<protein>
    <recommendedName>
        <fullName evidence="10">Enoyl-CoA hydratase</fullName>
    </recommendedName>
</protein>
<gene>
    <name evidence="8" type="ORF">A1O5_01345</name>
</gene>
<dbReference type="GeneID" id="19186081"/>
<evidence type="ECO:0000256" key="5">
    <source>
        <dbReference type="ARBA" id="ARBA00023235"/>
    </source>
</evidence>
<dbReference type="HOGENOM" id="CLU_009834_7_6_1"/>
<evidence type="ECO:0000256" key="6">
    <source>
        <dbReference type="ARBA" id="ARBA00023239"/>
    </source>
</evidence>
<dbReference type="InterPro" id="IPR018376">
    <property type="entry name" value="Enoyl-CoA_hyd/isom_CS"/>
</dbReference>
<dbReference type="GO" id="GO:0005739">
    <property type="term" value="C:mitochondrion"/>
    <property type="evidence" value="ECO:0007669"/>
    <property type="project" value="TreeGrafter"/>
</dbReference>
<keyword evidence="6" id="KW-0456">Lyase</keyword>
<proteinExistence type="inferred from homology"/>
<dbReference type="PROSITE" id="PS00166">
    <property type="entry name" value="ENOYL_COA_HYDRATASE"/>
    <property type="match status" value="1"/>
</dbReference>
<comment type="pathway">
    <text evidence="2">Siderophore biosynthesis.</text>
</comment>
<dbReference type="GO" id="GO:0016853">
    <property type="term" value="F:isomerase activity"/>
    <property type="evidence" value="ECO:0007669"/>
    <property type="project" value="UniProtKB-KW"/>
</dbReference>
<dbReference type="InterPro" id="IPR029045">
    <property type="entry name" value="ClpP/crotonase-like_dom_sf"/>
</dbReference>
<dbReference type="PANTHER" id="PTHR11941">
    <property type="entry name" value="ENOYL-COA HYDRATASE-RELATED"/>
    <property type="match status" value="1"/>
</dbReference>
<dbReference type="OrthoDB" id="2139957at2759"/>
<evidence type="ECO:0008006" key="10">
    <source>
        <dbReference type="Google" id="ProtNLM"/>
    </source>
</evidence>
<dbReference type="GO" id="GO:0005777">
    <property type="term" value="C:peroxisome"/>
    <property type="evidence" value="ECO:0007669"/>
    <property type="project" value="UniProtKB-SubCell"/>
</dbReference>
<evidence type="ECO:0000256" key="7">
    <source>
        <dbReference type="RuleBase" id="RU003707"/>
    </source>
</evidence>